<dbReference type="EMBL" id="JAAVMB010000024">
    <property type="protein sequence ID" value="NKC69250.1"/>
    <property type="molecule type" value="Genomic_DNA"/>
</dbReference>
<evidence type="ECO:0000313" key="2">
    <source>
        <dbReference type="EMBL" id="NKC69250.1"/>
    </source>
</evidence>
<dbReference type="PROSITE" id="PS51819">
    <property type="entry name" value="VOC"/>
    <property type="match status" value="1"/>
</dbReference>
<sequence>MRIAKARLLTNFFNETLDFYQTKLGFTIKNQTATTFEVEIGKDLIEFAESHLEEAPFYHFAFDIPAGSFEEAKQWLQRKVDLSTEGGNDQITFDILDSSSVYFEDSSGNIVEFIERRKTNPKSDVEFSAKSIQGISEMSFIVDEKLEVANEVLNYDIKGMFNSEVKIDGLSFMTDQENKVFILLVNTGRKWLFSEKKSKIFEQEIILDSGLILKIDSENNVILKNNL</sequence>
<evidence type="ECO:0000313" key="3">
    <source>
        <dbReference type="Proteomes" id="UP000521358"/>
    </source>
</evidence>
<accession>A0A7X6I4D3</accession>
<feature type="domain" description="VOC" evidence="1">
    <location>
        <begin position="2"/>
        <end position="116"/>
    </location>
</feature>
<organism evidence="2 3">
    <name type="scientific">Vagococcus fluvialis</name>
    <dbReference type="NCBI Taxonomy" id="2738"/>
    <lineage>
        <taxon>Bacteria</taxon>
        <taxon>Bacillati</taxon>
        <taxon>Bacillota</taxon>
        <taxon>Bacilli</taxon>
        <taxon>Lactobacillales</taxon>
        <taxon>Enterococcaceae</taxon>
        <taxon>Vagococcus</taxon>
    </lineage>
</organism>
<dbReference type="InterPro" id="IPR040553">
    <property type="entry name" value="TxDE"/>
</dbReference>
<evidence type="ECO:0000259" key="1">
    <source>
        <dbReference type="PROSITE" id="PS51819"/>
    </source>
</evidence>
<protein>
    <recommendedName>
        <fullName evidence="1">VOC domain-containing protein</fullName>
    </recommendedName>
</protein>
<dbReference type="AlphaFoldDB" id="A0A7X6I4D3"/>
<reference evidence="2 3" key="1">
    <citation type="submission" date="2020-03" db="EMBL/GenBank/DDBJ databases">
        <title>Bacterial samples isolated from urine from healthy bovine heifers (Gyr breed).</title>
        <authorList>
            <person name="Giannattasio-Ferraz S."/>
            <person name="Maskeri L."/>
            <person name="Penido A."/>
            <person name="Barbosa-Stancioli E.F."/>
            <person name="Putonti C."/>
        </authorList>
    </citation>
    <scope>NUCLEOTIDE SEQUENCE [LARGE SCALE GENOMIC DNA]</scope>
    <source>
        <strain evidence="2 3">UFMG-H7</strain>
    </source>
</reference>
<dbReference type="SUPFAM" id="SSF54593">
    <property type="entry name" value="Glyoxalase/Bleomycin resistance protein/Dihydroxybiphenyl dioxygenase"/>
    <property type="match status" value="1"/>
</dbReference>
<dbReference type="Gene3D" id="3.10.180.10">
    <property type="entry name" value="2,3-Dihydroxybiphenyl 1,2-Dioxygenase, domain 1"/>
    <property type="match status" value="1"/>
</dbReference>
<dbReference type="Pfam" id="PF18711">
    <property type="entry name" value="TxDE"/>
    <property type="match status" value="1"/>
</dbReference>
<dbReference type="InterPro" id="IPR037523">
    <property type="entry name" value="VOC_core"/>
</dbReference>
<dbReference type="InterPro" id="IPR029068">
    <property type="entry name" value="Glyas_Bleomycin-R_OHBP_Dase"/>
</dbReference>
<gene>
    <name evidence="2" type="ORF">HED35_14215</name>
</gene>
<comment type="caution">
    <text evidence="2">The sequence shown here is derived from an EMBL/GenBank/DDBJ whole genome shotgun (WGS) entry which is preliminary data.</text>
</comment>
<name>A0A7X6I4D3_9ENTE</name>
<proteinExistence type="predicted"/>
<dbReference type="Proteomes" id="UP000521358">
    <property type="component" value="Unassembled WGS sequence"/>
</dbReference>
<dbReference type="RefSeq" id="WP_167808248.1">
    <property type="nucleotide sequence ID" value="NZ_JAAVMB010000024.1"/>
</dbReference>